<accession>A0A8J4E109</accession>
<evidence type="ECO:0000313" key="1">
    <source>
        <dbReference type="EMBL" id="GIJ55542.1"/>
    </source>
</evidence>
<protein>
    <recommendedName>
        <fullName evidence="3">BioF2-like acetyltransferase domain-containing protein</fullName>
    </recommendedName>
</protein>
<reference evidence="1" key="1">
    <citation type="submission" date="2021-01" db="EMBL/GenBank/DDBJ databases">
        <title>Whole genome shotgun sequence of Virgisporangium aurantiacum NBRC 16421.</title>
        <authorList>
            <person name="Komaki H."/>
            <person name="Tamura T."/>
        </authorList>
    </citation>
    <scope>NUCLEOTIDE SEQUENCE</scope>
    <source>
        <strain evidence="1">NBRC 16421</strain>
    </source>
</reference>
<gene>
    <name evidence="1" type="ORF">Vau01_030580</name>
</gene>
<evidence type="ECO:0008006" key="3">
    <source>
        <dbReference type="Google" id="ProtNLM"/>
    </source>
</evidence>
<organism evidence="1 2">
    <name type="scientific">Virgisporangium aurantiacum</name>
    <dbReference type="NCBI Taxonomy" id="175570"/>
    <lineage>
        <taxon>Bacteria</taxon>
        <taxon>Bacillati</taxon>
        <taxon>Actinomycetota</taxon>
        <taxon>Actinomycetes</taxon>
        <taxon>Micromonosporales</taxon>
        <taxon>Micromonosporaceae</taxon>
        <taxon>Virgisporangium</taxon>
    </lineage>
</organism>
<dbReference type="SUPFAM" id="SSF55729">
    <property type="entry name" value="Acyl-CoA N-acyltransferases (Nat)"/>
    <property type="match status" value="1"/>
</dbReference>
<dbReference type="InterPro" id="IPR016181">
    <property type="entry name" value="Acyl_CoA_acyltransferase"/>
</dbReference>
<dbReference type="RefSeq" id="WP_203992503.1">
    <property type="nucleotide sequence ID" value="NZ_BOPG01000019.1"/>
</dbReference>
<dbReference type="EMBL" id="BOPG01000019">
    <property type="protein sequence ID" value="GIJ55542.1"/>
    <property type="molecule type" value="Genomic_DNA"/>
</dbReference>
<dbReference type="AlphaFoldDB" id="A0A8J4E109"/>
<name>A0A8J4E109_9ACTN</name>
<keyword evidence="2" id="KW-1185">Reference proteome</keyword>
<evidence type="ECO:0000313" key="2">
    <source>
        <dbReference type="Proteomes" id="UP000612585"/>
    </source>
</evidence>
<dbReference type="Proteomes" id="UP000612585">
    <property type="component" value="Unassembled WGS sequence"/>
</dbReference>
<comment type="caution">
    <text evidence="1">The sequence shown here is derived from an EMBL/GenBank/DDBJ whole genome shotgun (WGS) entry which is preliminary data.</text>
</comment>
<sequence>MIGDLHFELCDVSAGEAPRGWSDGMHNAGLHDAWSWSVVRARNQGPGRGRMLAGMFRDGDRVIGLGAARLHGVGRLAGLVDVDCPGTTSLPGIALPGAVSTTLHPSGTGPDLLAAALHAFESALRRECGRWLRAIVYRQLYRAELPVVLRGATVTREGAPVAVLRNGFADHDAYLRTLRKSRRVDQRRLARLVDADPETSVWLGPARDADLDVDTMFRLNRATVRRNHRNRWLPMHYWRREMFAAVLALPGVDVIRYTDPAGGLIAASLVFDHPVAPVLGPWGARPPGPGRRSGLWFDHLDRLIRRAVESGRPLVIGGKGQAEMKASLGFVPYQQWSVLRRIG</sequence>
<proteinExistence type="predicted"/>